<keyword evidence="5 10" id="KW-0812">Transmembrane</keyword>
<organism evidence="11 12">
    <name type="scientific">Allacma fusca</name>
    <dbReference type="NCBI Taxonomy" id="39272"/>
    <lineage>
        <taxon>Eukaryota</taxon>
        <taxon>Metazoa</taxon>
        <taxon>Ecdysozoa</taxon>
        <taxon>Arthropoda</taxon>
        <taxon>Hexapoda</taxon>
        <taxon>Collembola</taxon>
        <taxon>Symphypleona</taxon>
        <taxon>Sminthuridae</taxon>
        <taxon>Allacma</taxon>
    </lineage>
</organism>
<dbReference type="OrthoDB" id="115198at2759"/>
<gene>
    <name evidence="11" type="ORF">AFUS01_LOCUS39875</name>
</gene>
<keyword evidence="9 10" id="KW-0472">Membrane</keyword>
<dbReference type="InterPro" id="IPR002659">
    <property type="entry name" value="Glyco_trans_31"/>
</dbReference>
<proteinExistence type="inferred from homology"/>
<evidence type="ECO:0000256" key="4">
    <source>
        <dbReference type="ARBA" id="ARBA00022679"/>
    </source>
</evidence>
<dbReference type="AlphaFoldDB" id="A0A8J2LE99"/>
<dbReference type="PANTHER" id="PTHR11214">
    <property type="entry name" value="BETA-1,3-N-ACETYLGLUCOSAMINYLTRANSFERASE"/>
    <property type="match status" value="1"/>
</dbReference>
<keyword evidence="12" id="KW-1185">Reference proteome</keyword>
<keyword evidence="4" id="KW-0808">Transferase</keyword>
<comment type="similarity">
    <text evidence="2 10">Belongs to the glycosyltransferase 31 family.</text>
</comment>
<evidence type="ECO:0000313" key="11">
    <source>
        <dbReference type="EMBL" id="CAG7830048.1"/>
    </source>
</evidence>
<dbReference type="GO" id="GO:0000139">
    <property type="term" value="C:Golgi membrane"/>
    <property type="evidence" value="ECO:0007669"/>
    <property type="project" value="UniProtKB-SubCell"/>
</dbReference>
<evidence type="ECO:0000256" key="1">
    <source>
        <dbReference type="ARBA" id="ARBA00004323"/>
    </source>
</evidence>
<evidence type="ECO:0000256" key="2">
    <source>
        <dbReference type="ARBA" id="ARBA00008661"/>
    </source>
</evidence>
<dbReference type="GO" id="GO:0016758">
    <property type="term" value="F:hexosyltransferase activity"/>
    <property type="evidence" value="ECO:0007669"/>
    <property type="project" value="InterPro"/>
</dbReference>
<accession>A0A8J2LE99</accession>
<feature type="transmembrane region" description="Helical" evidence="10">
    <location>
        <begin position="31"/>
        <end position="50"/>
    </location>
</feature>
<reference evidence="11" key="1">
    <citation type="submission" date="2021-06" db="EMBL/GenBank/DDBJ databases">
        <authorList>
            <person name="Hodson N. C."/>
            <person name="Mongue J. A."/>
            <person name="Jaron S. K."/>
        </authorList>
    </citation>
    <scope>NUCLEOTIDE SEQUENCE</scope>
</reference>
<evidence type="ECO:0000256" key="5">
    <source>
        <dbReference type="ARBA" id="ARBA00022692"/>
    </source>
</evidence>
<dbReference type="EMBL" id="CAJVCH010553981">
    <property type="protein sequence ID" value="CAG7830048.1"/>
    <property type="molecule type" value="Genomic_DNA"/>
</dbReference>
<keyword evidence="7 10" id="KW-1133">Transmembrane helix</keyword>
<evidence type="ECO:0000256" key="8">
    <source>
        <dbReference type="ARBA" id="ARBA00023034"/>
    </source>
</evidence>
<keyword evidence="8 10" id="KW-0333">Golgi apparatus</keyword>
<protein>
    <recommendedName>
        <fullName evidence="10">Hexosyltransferase</fullName>
        <ecNumber evidence="10">2.4.1.-</ecNumber>
    </recommendedName>
</protein>
<keyword evidence="3 10" id="KW-0328">Glycosyltransferase</keyword>
<evidence type="ECO:0000313" key="12">
    <source>
        <dbReference type="Proteomes" id="UP000708208"/>
    </source>
</evidence>
<comment type="caution">
    <text evidence="11">The sequence shown here is derived from an EMBL/GenBank/DDBJ whole genome shotgun (WGS) entry which is preliminary data.</text>
</comment>
<dbReference type="EC" id="2.4.1.-" evidence="10"/>
<dbReference type="PANTHER" id="PTHR11214:SF3">
    <property type="entry name" value="BETA-1,3-GALACTOSYLTRANSFERASE 6"/>
    <property type="match status" value="1"/>
</dbReference>
<evidence type="ECO:0000256" key="9">
    <source>
        <dbReference type="ARBA" id="ARBA00023136"/>
    </source>
</evidence>
<evidence type="ECO:0000256" key="7">
    <source>
        <dbReference type="ARBA" id="ARBA00022989"/>
    </source>
</evidence>
<evidence type="ECO:0000256" key="10">
    <source>
        <dbReference type="RuleBase" id="RU363063"/>
    </source>
</evidence>
<dbReference type="Pfam" id="PF01762">
    <property type="entry name" value="Galactosyl_T"/>
    <property type="match status" value="1"/>
</dbReference>
<sequence length="302" mass="35823">MLGFNILLADWYNLRLVQARVQLPRKTKARLVAIFVILGTSIAFITAVFFPRDDFQFSQEPRTMDKQLIDLRNFEITSNNTICQRQESALKLLQICIHSSRQNYNRRAAIRSSWGSVKTLDVQWLNSNKIQDNFYCYVLRGYAPWRSKRYKFYISKDEYKPKKFPDYCSGMGYITRPTMMRKIFDVSKRTRYLWVEDLFSTGILTKYYNEEIAYTVEPALEPLDDNTNSSNHETTILLKDISKLYLNEQYAAYKQWINDNTQNTNRWLFILLENKNEQLLSLEQRSLWQKTAAEFESAVAKY</sequence>
<keyword evidence="6 10" id="KW-0735">Signal-anchor</keyword>
<comment type="subcellular location">
    <subcellularLocation>
        <location evidence="1 10">Golgi apparatus membrane</location>
        <topology evidence="1 10">Single-pass type II membrane protein</topology>
    </subcellularLocation>
</comment>
<dbReference type="GO" id="GO:0006493">
    <property type="term" value="P:protein O-linked glycosylation"/>
    <property type="evidence" value="ECO:0007669"/>
    <property type="project" value="TreeGrafter"/>
</dbReference>
<evidence type="ECO:0000256" key="3">
    <source>
        <dbReference type="ARBA" id="ARBA00022676"/>
    </source>
</evidence>
<dbReference type="Proteomes" id="UP000708208">
    <property type="component" value="Unassembled WGS sequence"/>
</dbReference>
<evidence type="ECO:0000256" key="6">
    <source>
        <dbReference type="ARBA" id="ARBA00022968"/>
    </source>
</evidence>
<name>A0A8J2LE99_9HEXA</name>